<feature type="transmembrane region" description="Helical" evidence="1">
    <location>
        <begin position="136"/>
        <end position="156"/>
    </location>
</feature>
<reference evidence="2" key="2">
    <citation type="journal article" date="2021" name="PeerJ">
        <title>Extensive microbial diversity within the chicken gut microbiome revealed by metagenomics and culture.</title>
        <authorList>
            <person name="Gilroy R."/>
            <person name="Ravi A."/>
            <person name="Getino M."/>
            <person name="Pursley I."/>
            <person name="Horton D.L."/>
            <person name="Alikhan N.F."/>
            <person name="Baker D."/>
            <person name="Gharbi K."/>
            <person name="Hall N."/>
            <person name="Watson M."/>
            <person name="Adriaenssens E.M."/>
            <person name="Foster-Nyarko E."/>
            <person name="Jarju S."/>
            <person name="Secka A."/>
            <person name="Antonio M."/>
            <person name="Oren A."/>
            <person name="Chaudhuri R.R."/>
            <person name="La Ragione R."/>
            <person name="Hildebrand F."/>
            <person name="Pallen M.J."/>
        </authorList>
    </citation>
    <scope>NUCLEOTIDE SEQUENCE</scope>
    <source>
        <strain evidence="2">CHK33-4379</strain>
    </source>
</reference>
<proteinExistence type="predicted"/>
<keyword evidence="1" id="KW-1133">Transmembrane helix</keyword>
<feature type="transmembrane region" description="Helical" evidence="1">
    <location>
        <begin position="6"/>
        <end position="25"/>
    </location>
</feature>
<dbReference type="Gene3D" id="1.20.120.1630">
    <property type="match status" value="1"/>
</dbReference>
<organism evidence="2 3">
    <name type="scientific">Candidatus Faeciplasma pullistercoris</name>
    <dbReference type="NCBI Taxonomy" id="2840800"/>
    <lineage>
        <taxon>Bacteria</taxon>
        <taxon>Bacillati</taxon>
        <taxon>Bacillota</taxon>
        <taxon>Clostridia</taxon>
        <taxon>Eubacteriales</taxon>
        <taxon>Oscillospiraceae</taxon>
        <taxon>Oscillospiraceae incertae sedis</taxon>
        <taxon>Candidatus Faeciplasma</taxon>
    </lineage>
</organism>
<dbReference type="InterPro" id="IPR010721">
    <property type="entry name" value="UstE-like"/>
</dbReference>
<dbReference type="GO" id="GO:0016020">
    <property type="term" value="C:membrane"/>
    <property type="evidence" value="ECO:0007669"/>
    <property type="project" value="TreeGrafter"/>
</dbReference>
<dbReference type="AlphaFoldDB" id="A0A9D1KJV1"/>
<feature type="transmembrane region" description="Helical" evidence="1">
    <location>
        <begin position="58"/>
        <end position="80"/>
    </location>
</feature>
<feature type="transmembrane region" description="Helical" evidence="1">
    <location>
        <begin position="101"/>
        <end position="120"/>
    </location>
</feature>
<dbReference type="Pfam" id="PF06966">
    <property type="entry name" value="DUF1295"/>
    <property type="match status" value="1"/>
</dbReference>
<accession>A0A9D1KJV1</accession>
<dbReference type="PANTHER" id="PTHR32251">
    <property type="entry name" value="3-OXO-5-ALPHA-STEROID 4-DEHYDROGENASE"/>
    <property type="match status" value="1"/>
</dbReference>
<feature type="transmembrane region" description="Helical" evidence="1">
    <location>
        <begin position="32"/>
        <end position="52"/>
    </location>
</feature>
<feature type="transmembrane region" description="Helical" evidence="1">
    <location>
        <begin position="185"/>
        <end position="203"/>
    </location>
</feature>
<reference evidence="2" key="1">
    <citation type="submission" date="2020-10" db="EMBL/GenBank/DDBJ databases">
        <authorList>
            <person name="Gilroy R."/>
        </authorList>
    </citation>
    <scope>NUCLEOTIDE SEQUENCE</scope>
    <source>
        <strain evidence="2">CHK33-4379</strain>
    </source>
</reference>
<dbReference type="EMBL" id="DVLL01000010">
    <property type="protein sequence ID" value="HIT58550.1"/>
    <property type="molecule type" value="Genomic_DNA"/>
</dbReference>
<keyword evidence="1" id="KW-0812">Transmembrane</keyword>
<feature type="transmembrane region" description="Helical" evidence="1">
    <location>
        <begin position="209"/>
        <end position="227"/>
    </location>
</feature>
<dbReference type="PANTHER" id="PTHR32251:SF15">
    <property type="entry name" value="3-OXO-5-ALPHA-STEROID 4-DEHYDROGENASE (DUF1295)"/>
    <property type="match status" value="1"/>
</dbReference>
<comment type="caution">
    <text evidence="2">The sequence shown here is derived from an EMBL/GenBank/DDBJ whole genome shotgun (WGS) entry which is preliminary data.</text>
</comment>
<dbReference type="Proteomes" id="UP000824136">
    <property type="component" value="Unassembled WGS sequence"/>
</dbReference>
<gene>
    <name evidence="2" type="ORF">IAC39_02385</name>
</gene>
<keyword evidence="1" id="KW-0472">Membrane</keyword>
<evidence type="ECO:0000256" key="1">
    <source>
        <dbReference type="SAM" id="Phobius"/>
    </source>
</evidence>
<evidence type="ECO:0000313" key="2">
    <source>
        <dbReference type="EMBL" id="HIT58550.1"/>
    </source>
</evidence>
<name>A0A9D1KJV1_9FIRM</name>
<evidence type="ECO:0000313" key="3">
    <source>
        <dbReference type="Proteomes" id="UP000824136"/>
    </source>
</evidence>
<protein>
    <submittedName>
        <fullName evidence="2">DUF1295 domain-containing protein</fullName>
    </submittedName>
</protein>
<dbReference type="PROSITE" id="PS50244">
    <property type="entry name" value="S5A_REDUCTASE"/>
    <property type="match status" value="1"/>
</dbReference>
<sequence length="266" mass="29409">MGWEFLGIILAVCAVLCAVGFYKFVYFLSIGYGFAIAGGGITVLILALANGWAKGVEWLAVLQMLLFLAYGIRLSGFLLVREIKNASYRKTLKEATGNDKKMPVFVLVTIWICVAVLYTAQLSPMLYRYYNGSTDVVLPVIGIVISALGLVLESAADSQKSAQKKLNPNMVATQGLYKIVRCPNYLGEIIFWTGIFVAGISTYQGAGQWIIAVIAYICIVFIMFNGAQRLEKRQMGRYGSDPAYKEYADKTPIIIPLLPIYHLNKQ</sequence>